<dbReference type="EMBL" id="BMJO01000006">
    <property type="protein sequence ID" value="GGE65317.1"/>
    <property type="molecule type" value="Genomic_DNA"/>
</dbReference>
<reference evidence="2 3" key="3">
    <citation type="submission" date="2019-03" db="EMBL/GenBank/DDBJ databases">
        <title>Genomic Encyclopedia of Type Strains, Phase IV (KMG-IV): sequencing the most valuable type-strain genomes for metagenomic binning, comparative biology and taxonomic classification.</title>
        <authorList>
            <person name="Goeker M."/>
        </authorList>
    </citation>
    <scope>NUCLEOTIDE SEQUENCE [LARGE SCALE GENOMIC DNA]</scope>
    <source>
        <strain evidence="2 3">DSM 103236</strain>
    </source>
</reference>
<evidence type="ECO:0000313" key="3">
    <source>
        <dbReference type="Proteomes" id="UP000295684"/>
    </source>
</evidence>
<evidence type="ECO:0000313" key="4">
    <source>
        <dbReference type="Proteomes" id="UP000622648"/>
    </source>
</evidence>
<dbReference type="OrthoDB" id="771210at2"/>
<dbReference type="EMBL" id="SLWO01000006">
    <property type="protein sequence ID" value="TCO22537.1"/>
    <property type="molecule type" value="Genomic_DNA"/>
</dbReference>
<dbReference type="Proteomes" id="UP000622648">
    <property type="component" value="Unassembled WGS sequence"/>
</dbReference>
<evidence type="ECO:0008006" key="5">
    <source>
        <dbReference type="Google" id="ProtNLM"/>
    </source>
</evidence>
<dbReference type="Proteomes" id="UP000295684">
    <property type="component" value="Unassembled WGS sequence"/>
</dbReference>
<accession>A0A4R2HBF1</accession>
<organism evidence="2 3">
    <name type="scientific">Pedobacter psychrotolerans</name>
    <dbReference type="NCBI Taxonomy" id="1843235"/>
    <lineage>
        <taxon>Bacteria</taxon>
        <taxon>Pseudomonadati</taxon>
        <taxon>Bacteroidota</taxon>
        <taxon>Sphingobacteriia</taxon>
        <taxon>Sphingobacteriales</taxon>
        <taxon>Sphingobacteriaceae</taxon>
        <taxon>Pedobacter</taxon>
    </lineage>
</organism>
<reference evidence="1" key="4">
    <citation type="submission" date="2024-05" db="EMBL/GenBank/DDBJ databases">
        <authorList>
            <person name="Sun Q."/>
            <person name="Zhou Y."/>
        </authorList>
    </citation>
    <scope>NUCLEOTIDE SEQUENCE</scope>
    <source>
        <strain evidence="1">CGMCC 1.15644</strain>
    </source>
</reference>
<gene>
    <name evidence="2" type="ORF">EV200_106179</name>
    <name evidence="1" type="ORF">GCM10011413_34720</name>
</gene>
<protein>
    <recommendedName>
        <fullName evidence="5">DUF3606 domain-containing protein</fullName>
    </recommendedName>
</protein>
<name>A0A4R2HBF1_9SPHI</name>
<evidence type="ECO:0000313" key="1">
    <source>
        <dbReference type="EMBL" id="GGE65317.1"/>
    </source>
</evidence>
<sequence>MDYYKKEDGRDETRVDLNDPNDISYAAQQARISPEKYKEYAKAAGTNGRQAIAKYIEEHGDELLSS</sequence>
<evidence type="ECO:0000313" key="2">
    <source>
        <dbReference type="EMBL" id="TCO22537.1"/>
    </source>
</evidence>
<reference evidence="4" key="2">
    <citation type="journal article" date="2019" name="Int. J. Syst. Evol. Microbiol.">
        <title>The Global Catalogue of Microorganisms (GCM) 10K type strain sequencing project: providing services to taxonomists for standard genome sequencing and annotation.</title>
        <authorList>
            <consortium name="The Broad Institute Genomics Platform"/>
            <consortium name="The Broad Institute Genome Sequencing Center for Infectious Disease"/>
            <person name="Wu L."/>
            <person name="Ma J."/>
        </authorList>
    </citation>
    <scope>NUCLEOTIDE SEQUENCE [LARGE SCALE GENOMIC DNA]</scope>
    <source>
        <strain evidence="4">CGMCC 1.15644</strain>
    </source>
</reference>
<comment type="caution">
    <text evidence="2">The sequence shown here is derived from an EMBL/GenBank/DDBJ whole genome shotgun (WGS) entry which is preliminary data.</text>
</comment>
<dbReference type="AlphaFoldDB" id="A0A4R2HBF1"/>
<reference evidence="1" key="1">
    <citation type="journal article" date="2014" name="Int. J. Syst. Evol. Microbiol.">
        <title>Complete genome of a new Firmicutes species belonging to the dominant human colonic microbiota ('Ruminococcus bicirculans') reveals two chromosomes and a selective capacity to utilize plant glucans.</title>
        <authorList>
            <consortium name="NISC Comparative Sequencing Program"/>
            <person name="Wegmann U."/>
            <person name="Louis P."/>
            <person name="Goesmann A."/>
            <person name="Henrissat B."/>
            <person name="Duncan S.H."/>
            <person name="Flint H.J."/>
        </authorList>
    </citation>
    <scope>NUCLEOTIDE SEQUENCE</scope>
    <source>
        <strain evidence="1">CGMCC 1.15644</strain>
    </source>
</reference>
<keyword evidence="4" id="KW-1185">Reference proteome</keyword>
<dbReference type="RefSeq" id="WP_132534467.1">
    <property type="nucleotide sequence ID" value="NZ_BMJO01000006.1"/>
</dbReference>
<proteinExistence type="predicted"/>